<dbReference type="GeneID" id="116214724"/>
<dbReference type="AlphaFoldDB" id="A0A218VY10"/>
<dbReference type="Proteomes" id="UP000197138">
    <property type="component" value="Unassembled WGS sequence"/>
</dbReference>
<dbReference type="InterPro" id="IPR003591">
    <property type="entry name" value="Leu-rich_rpt_typical-subtyp"/>
</dbReference>
<evidence type="ECO:0000256" key="12">
    <source>
        <dbReference type="SAM" id="SignalP"/>
    </source>
</evidence>
<dbReference type="FunFam" id="3.80.10.10:FF:000299">
    <property type="entry name" value="Piriformospora indica-insensitive protein 2"/>
    <property type="match status" value="1"/>
</dbReference>
<dbReference type="OrthoDB" id="676979at2759"/>
<dbReference type="InterPro" id="IPR032675">
    <property type="entry name" value="LRR_dom_sf"/>
</dbReference>
<reference evidence="16" key="1">
    <citation type="journal article" date="2017" name="Plant J.">
        <title>The pomegranate (Punica granatum L.) genome and the genomics of punicalagin biosynthesis.</title>
        <authorList>
            <person name="Qin G."/>
            <person name="Xu C."/>
            <person name="Ming R."/>
            <person name="Tang H."/>
            <person name="Guyot R."/>
            <person name="Kramer E.M."/>
            <person name="Hu Y."/>
            <person name="Yi X."/>
            <person name="Qi Y."/>
            <person name="Xu X."/>
            <person name="Gao Z."/>
            <person name="Pan H."/>
            <person name="Jian J."/>
            <person name="Tian Y."/>
            <person name="Yue Z."/>
            <person name="Xu Y."/>
        </authorList>
    </citation>
    <scope>NUCLEOTIDE SEQUENCE [LARGE SCALE GENOMIC DNA]</scope>
    <source>
        <strain evidence="16">cv. Dabenzi</strain>
    </source>
</reference>
<evidence type="ECO:0000256" key="2">
    <source>
        <dbReference type="ARBA" id="ARBA00004479"/>
    </source>
</evidence>
<evidence type="ECO:0000256" key="5">
    <source>
        <dbReference type="ARBA" id="ARBA00022692"/>
    </source>
</evidence>
<sequence>MERAQIPAIGAQPMLPFIFFFFFFFFVIGSLSGSCLGQHTEDESNSSAMEVTAPMDSRQREALYSAIQGFVGKWWNGSDLYPDPCGWTPIEGVSCEVYDGLWYVSRLSVGPIYENSLRCTRNPTFTSHLFDLRRLTALSFYKCFSSSPHGAVTISDLPWERLSRNLESLEFRLNQGLTGAIPASLSHLRQLRSLIVLENGFAGELPAEIGNLKSLKRLVLSGNRFTGRIPSGFGGLTNLLIVDFSRNGLSGSIPLTFGGLTSLLKLDLSGNNLQGFLPDEIGNLKNLTLMDLGRNNLSGGLRSPIQEMGSLRVLMLSNNPKFGGDLTGVNWSNLRSLEVLDLTNTGLTGPIPESISDLNGLRHLGLGCNSLSGTPPAKLSSMPRLSSLYLNRNNLSGKLMFPKSFYRRTRWRFRAEDNPGLCHEAEVAIPFGVKQCLLEFSGRTEVVGKMRSEEEDFYRKPQLEVSTGYRNFDVGLVAREVLVVVATVLIIC</sequence>
<reference evidence="14" key="2">
    <citation type="submission" date="2017-06" db="EMBL/GenBank/DDBJ databases">
        <title>The pomegranate genome and the genomics of punicalagin biosynthesis.</title>
        <authorList>
            <person name="Xu C."/>
        </authorList>
    </citation>
    <scope>NUCLEOTIDE SEQUENCE [LARGE SCALE GENOMIC DNA]</scope>
    <source>
        <tissue evidence="14">Fresh leaf</tissue>
    </source>
</reference>
<evidence type="ECO:0000259" key="13">
    <source>
        <dbReference type="Pfam" id="PF23598"/>
    </source>
</evidence>
<dbReference type="PROSITE" id="PS51257">
    <property type="entry name" value="PROKAR_LIPOPROTEIN"/>
    <property type="match status" value="1"/>
</dbReference>
<keyword evidence="6 12" id="KW-0732">Signal</keyword>
<dbReference type="PANTHER" id="PTHR27000">
    <property type="entry name" value="LEUCINE-RICH REPEAT RECEPTOR-LIKE PROTEIN KINASE FAMILY PROTEIN-RELATED"/>
    <property type="match status" value="1"/>
</dbReference>
<dbReference type="PANTHER" id="PTHR27000:SF774">
    <property type="entry name" value="LEUCINE-RICH REPEAT-CONTAINING N-TERMINAL PLANT-TYPE DOMAIN-CONTAINING PROTEIN"/>
    <property type="match status" value="1"/>
</dbReference>
<dbReference type="Proteomes" id="UP000233551">
    <property type="component" value="Unassembled WGS sequence"/>
</dbReference>
<dbReference type="GO" id="GO:0051707">
    <property type="term" value="P:response to other organism"/>
    <property type="evidence" value="ECO:0007669"/>
    <property type="project" value="UniProtKB-ARBA"/>
</dbReference>
<dbReference type="SUPFAM" id="SSF52058">
    <property type="entry name" value="L domain-like"/>
    <property type="match status" value="1"/>
</dbReference>
<evidence type="ECO:0000256" key="9">
    <source>
        <dbReference type="ARBA" id="ARBA00023136"/>
    </source>
</evidence>
<comment type="subcellular location">
    <subcellularLocation>
        <location evidence="1">Cell membrane</location>
    </subcellularLocation>
    <subcellularLocation>
        <location evidence="2">Membrane</location>
        <topology evidence="2">Single-pass type I membrane protein</topology>
    </subcellularLocation>
</comment>
<evidence type="ECO:0000256" key="3">
    <source>
        <dbReference type="ARBA" id="ARBA00022475"/>
    </source>
</evidence>
<organism evidence="14 16">
    <name type="scientific">Punica granatum</name>
    <name type="common">Pomegranate</name>
    <dbReference type="NCBI Taxonomy" id="22663"/>
    <lineage>
        <taxon>Eukaryota</taxon>
        <taxon>Viridiplantae</taxon>
        <taxon>Streptophyta</taxon>
        <taxon>Embryophyta</taxon>
        <taxon>Tracheophyta</taxon>
        <taxon>Spermatophyta</taxon>
        <taxon>Magnoliopsida</taxon>
        <taxon>eudicotyledons</taxon>
        <taxon>Gunneridae</taxon>
        <taxon>Pentapetalae</taxon>
        <taxon>rosids</taxon>
        <taxon>malvids</taxon>
        <taxon>Myrtales</taxon>
        <taxon>Lythraceae</taxon>
        <taxon>Punica</taxon>
    </lineage>
</organism>
<evidence type="ECO:0000256" key="1">
    <source>
        <dbReference type="ARBA" id="ARBA00004236"/>
    </source>
</evidence>
<evidence type="ECO:0000256" key="10">
    <source>
        <dbReference type="ARBA" id="ARBA00023170"/>
    </source>
</evidence>
<evidence type="ECO:0000313" key="14">
    <source>
        <dbReference type="EMBL" id="OWM65169.1"/>
    </source>
</evidence>
<dbReference type="EMBL" id="MTKT01005615">
    <property type="protein sequence ID" value="OWM65169.1"/>
    <property type="molecule type" value="Genomic_DNA"/>
</dbReference>
<feature type="chain" id="PRO_5014071552" description="Disease resistance R13L4/SHOC-2-like LRR domain-containing protein" evidence="12">
    <location>
        <begin position="38"/>
        <end position="492"/>
    </location>
</feature>
<dbReference type="InterPro" id="IPR055414">
    <property type="entry name" value="LRR_R13L4/SHOC2-like"/>
</dbReference>
<dbReference type="STRING" id="22663.A0A218VY10"/>
<comment type="caution">
    <text evidence="14">The sequence shown here is derived from an EMBL/GenBank/DDBJ whole genome shotgun (WGS) entry which is preliminary data.</text>
</comment>
<feature type="domain" description="Disease resistance R13L4/SHOC-2-like LRR" evidence="13">
    <location>
        <begin position="184"/>
        <end position="401"/>
    </location>
</feature>
<accession>A0A218VY10</accession>
<evidence type="ECO:0000256" key="8">
    <source>
        <dbReference type="ARBA" id="ARBA00022989"/>
    </source>
</evidence>
<keyword evidence="3" id="KW-1003">Cell membrane</keyword>
<keyword evidence="9" id="KW-0472">Membrane</keyword>
<keyword evidence="7" id="KW-0677">Repeat</keyword>
<evidence type="ECO:0000256" key="4">
    <source>
        <dbReference type="ARBA" id="ARBA00022614"/>
    </source>
</evidence>
<dbReference type="FunFam" id="3.80.10.10:FF:000269">
    <property type="entry name" value="Piriformospora indica-insensitive protein 2"/>
    <property type="match status" value="1"/>
</dbReference>
<dbReference type="EMBL" id="PGOL01002963">
    <property type="protein sequence ID" value="PKI43904.1"/>
    <property type="molecule type" value="Genomic_DNA"/>
</dbReference>
<evidence type="ECO:0000313" key="16">
    <source>
        <dbReference type="Proteomes" id="UP000197138"/>
    </source>
</evidence>
<evidence type="ECO:0000256" key="6">
    <source>
        <dbReference type="ARBA" id="ARBA00022729"/>
    </source>
</evidence>
<feature type="signal peptide" evidence="12">
    <location>
        <begin position="1"/>
        <end position="37"/>
    </location>
</feature>
<name>A0A218VY10_PUNGR</name>
<evidence type="ECO:0000313" key="17">
    <source>
        <dbReference type="Proteomes" id="UP000233551"/>
    </source>
</evidence>
<reference evidence="15 17" key="3">
    <citation type="submission" date="2017-11" db="EMBL/GenBank/DDBJ databases">
        <title>De-novo sequencing of pomegranate (Punica granatum L.) genome.</title>
        <authorList>
            <person name="Akparov Z."/>
            <person name="Amiraslanov A."/>
            <person name="Hajiyeva S."/>
            <person name="Abbasov M."/>
            <person name="Kaur K."/>
            <person name="Hamwieh A."/>
            <person name="Solovyev V."/>
            <person name="Salamov A."/>
            <person name="Braich B."/>
            <person name="Kosarev P."/>
            <person name="Mahmoud A."/>
            <person name="Hajiyev E."/>
            <person name="Babayeva S."/>
            <person name="Izzatullayeva V."/>
            <person name="Mammadov A."/>
            <person name="Mammadov A."/>
            <person name="Sharifova S."/>
            <person name="Ojaghi J."/>
            <person name="Eynullazada K."/>
            <person name="Bayramov B."/>
            <person name="Abdulazimova A."/>
            <person name="Shahmuradov I."/>
        </authorList>
    </citation>
    <scope>NUCLEOTIDE SEQUENCE [LARGE SCALE GENOMIC DNA]</scope>
    <source>
        <strain evidence="15">AG2017</strain>
        <strain evidence="17">cv. AG2017</strain>
        <tissue evidence="15">Leaf</tissue>
    </source>
</reference>
<evidence type="ECO:0000256" key="11">
    <source>
        <dbReference type="ARBA" id="ARBA00023180"/>
    </source>
</evidence>
<keyword evidence="8" id="KW-1133">Transmembrane helix</keyword>
<keyword evidence="10" id="KW-0675">Receptor</keyword>
<evidence type="ECO:0000313" key="15">
    <source>
        <dbReference type="EMBL" id="PKI43904.1"/>
    </source>
</evidence>
<dbReference type="GO" id="GO:0005886">
    <property type="term" value="C:plasma membrane"/>
    <property type="evidence" value="ECO:0007669"/>
    <property type="project" value="UniProtKB-SubCell"/>
</dbReference>
<keyword evidence="17" id="KW-1185">Reference proteome</keyword>
<gene>
    <name evidence="14" type="ORF">CDL15_Pgr008756</name>
    <name evidence="15" type="ORF">CRG98_035738</name>
</gene>
<evidence type="ECO:0000256" key="7">
    <source>
        <dbReference type="ARBA" id="ARBA00022737"/>
    </source>
</evidence>
<dbReference type="Pfam" id="PF23598">
    <property type="entry name" value="LRR_14"/>
    <property type="match status" value="1"/>
</dbReference>
<keyword evidence="5" id="KW-0812">Transmembrane</keyword>
<protein>
    <recommendedName>
        <fullName evidence="13">Disease resistance R13L4/SHOC-2-like LRR domain-containing protein</fullName>
    </recommendedName>
</protein>
<keyword evidence="4" id="KW-0433">Leucine-rich repeat</keyword>
<proteinExistence type="predicted"/>
<dbReference type="Gene3D" id="3.80.10.10">
    <property type="entry name" value="Ribonuclease Inhibitor"/>
    <property type="match status" value="2"/>
</dbReference>
<keyword evidence="11" id="KW-0325">Glycoprotein</keyword>
<dbReference type="SMART" id="SM00369">
    <property type="entry name" value="LRR_TYP"/>
    <property type="match status" value="5"/>
</dbReference>